<evidence type="ECO:0000313" key="6">
    <source>
        <dbReference type="Proteomes" id="UP000190675"/>
    </source>
</evidence>
<reference evidence="5 6" key="1">
    <citation type="submission" date="2016-11" db="EMBL/GenBank/DDBJ databases">
        <authorList>
            <person name="Jaros S."/>
            <person name="Januszkiewicz K."/>
            <person name="Wedrychowicz H."/>
        </authorList>
    </citation>
    <scope>NUCLEOTIDE SEQUENCE [LARGE SCALE GENOMIC DNA]</scope>
    <source>
        <strain evidence="5 6">GAS242</strain>
    </source>
</reference>
<dbReference type="SUPFAM" id="SSF48498">
    <property type="entry name" value="Tetracyclin repressor-like, C-terminal domain"/>
    <property type="match status" value="1"/>
</dbReference>
<dbReference type="InterPro" id="IPR041474">
    <property type="entry name" value="NicS_C"/>
</dbReference>
<dbReference type="PANTHER" id="PTHR30328">
    <property type="entry name" value="TRANSCRIPTIONAL REPRESSOR"/>
    <property type="match status" value="1"/>
</dbReference>
<feature type="domain" description="HTH tetR-type" evidence="4">
    <location>
        <begin position="53"/>
        <end position="113"/>
    </location>
</feature>
<dbReference type="OrthoDB" id="2356263at2"/>
<dbReference type="PROSITE" id="PS50977">
    <property type="entry name" value="HTH_TETR_2"/>
    <property type="match status" value="1"/>
</dbReference>
<evidence type="ECO:0000256" key="1">
    <source>
        <dbReference type="ARBA" id="ARBA00023125"/>
    </source>
</evidence>
<keyword evidence="1 2" id="KW-0238">DNA-binding</keyword>
<proteinExistence type="predicted"/>
<dbReference type="AlphaFoldDB" id="A0A1M5RPH8"/>
<dbReference type="InterPro" id="IPR009057">
    <property type="entry name" value="Homeodomain-like_sf"/>
</dbReference>
<dbReference type="PRINTS" id="PR00455">
    <property type="entry name" value="HTHTETR"/>
</dbReference>
<dbReference type="GO" id="GO:0003677">
    <property type="term" value="F:DNA binding"/>
    <property type="evidence" value="ECO:0007669"/>
    <property type="project" value="UniProtKB-UniRule"/>
</dbReference>
<dbReference type="Pfam" id="PF00440">
    <property type="entry name" value="TetR_N"/>
    <property type="match status" value="1"/>
</dbReference>
<name>A0A1M5RPH8_9BRAD</name>
<dbReference type="InterPro" id="IPR001647">
    <property type="entry name" value="HTH_TetR"/>
</dbReference>
<feature type="region of interest" description="Disordered" evidence="3">
    <location>
        <begin position="1"/>
        <end position="39"/>
    </location>
</feature>
<evidence type="ECO:0000256" key="2">
    <source>
        <dbReference type="PROSITE-ProRule" id="PRU00335"/>
    </source>
</evidence>
<dbReference type="Pfam" id="PF17938">
    <property type="entry name" value="TetR_C_29"/>
    <property type="match status" value="1"/>
</dbReference>
<evidence type="ECO:0000313" key="5">
    <source>
        <dbReference type="EMBL" id="SHH28076.1"/>
    </source>
</evidence>
<dbReference type="Gene3D" id="1.10.357.10">
    <property type="entry name" value="Tetracycline Repressor, domain 2"/>
    <property type="match status" value="1"/>
</dbReference>
<dbReference type="Proteomes" id="UP000190675">
    <property type="component" value="Chromosome I"/>
</dbReference>
<gene>
    <name evidence="5" type="ORF">SAMN05444169_6679</name>
</gene>
<evidence type="ECO:0000256" key="3">
    <source>
        <dbReference type="SAM" id="MobiDB-lite"/>
    </source>
</evidence>
<dbReference type="EMBL" id="LT670818">
    <property type="protein sequence ID" value="SHH28076.1"/>
    <property type="molecule type" value="Genomic_DNA"/>
</dbReference>
<organism evidence="5 6">
    <name type="scientific">Bradyrhizobium erythrophlei</name>
    <dbReference type="NCBI Taxonomy" id="1437360"/>
    <lineage>
        <taxon>Bacteria</taxon>
        <taxon>Pseudomonadati</taxon>
        <taxon>Pseudomonadota</taxon>
        <taxon>Alphaproteobacteria</taxon>
        <taxon>Hyphomicrobiales</taxon>
        <taxon>Nitrobacteraceae</taxon>
        <taxon>Bradyrhizobium</taxon>
    </lineage>
</organism>
<accession>A0A1M5RPH8</accession>
<dbReference type="RefSeq" id="WP_079569657.1">
    <property type="nucleotide sequence ID" value="NZ_LT670818.1"/>
</dbReference>
<dbReference type="InterPro" id="IPR050109">
    <property type="entry name" value="HTH-type_TetR-like_transc_reg"/>
</dbReference>
<protein>
    <submittedName>
        <fullName evidence="5">Transcriptional regulator, TetR family</fullName>
    </submittedName>
</protein>
<dbReference type="SUPFAM" id="SSF46689">
    <property type="entry name" value="Homeodomain-like"/>
    <property type="match status" value="1"/>
</dbReference>
<feature type="DNA-binding region" description="H-T-H motif" evidence="2">
    <location>
        <begin position="76"/>
        <end position="95"/>
    </location>
</feature>
<evidence type="ECO:0000259" key="4">
    <source>
        <dbReference type="PROSITE" id="PS50977"/>
    </source>
</evidence>
<dbReference type="InterPro" id="IPR036271">
    <property type="entry name" value="Tet_transcr_reg_TetR-rel_C_sf"/>
</dbReference>
<sequence>MPAESTFMRNGASIRTSRTRKKSSLAKSKIAGEASTASVSKKKAVDGAEAGLNRTRQRILDVAIQEFSAKGYDGARVDDIMRLAKVSKNLIYHYFGSKEKLFIAVLESAYQGMHTYQMSWPLDVSSPIDGIRKLVRSTFKYWRDNPEFIGLLNSENFHKGKHLRKSKLTKAGYSGLLGNIASLLKEGEEAGDFRSGVDPVEFYISISALAYHYLSNRYTLSYLLDRKFSTEDEMNVRIRHIEDLTLGYLRFGAQKRR</sequence>
<dbReference type="PANTHER" id="PTHR30328:SF54">
    <property type="entry name" value="HTH-TYPE TRANSCRIPTIONAL REPRESSOR SCO4008"/>
    <property type="match status" value="1"/>
</dbReference>